<accession>A0A1H2PMU3</accession>
<feature type="compositionally biased region" description="Polar residues" evidence="2">
    <location>
        <begin position="370"/>
        <end position="380"/>
    </location>
</feature>
<evidence type="ECO:0000256" key="3">
    <source>
        <dbReference type="SAM" id="Phobius"/>
    </source>
</evidence>
<evidence type="ECO:0000313" key="5">
    <source>
        <dbReference type="Proteomes" id="UP000243719"/>
    </source>
</evidence>
<gene>
    <name evidence="4" type="ORF">SAMN05216551_10445</name>
</gene>
<keyword evidence="4" id="KW-0489">Methyltransferase</keyword>
<dbReference type="Proteomes" id="UP000243719">
    <property type="component" value="Unassembled WGS sequence"/>
</dbReference>
<organism evidence="4 5">
    <name type="scientific">Chitinasiproducens palmae</name>
    <dbReference type="NCBI Taxonomy" id="1770053"/>
    <lineage>
        <taxon>Bacteria</taxon>
        <taxon>Pseudomonadati</taxon>
        <taxon>Pseudomonadota</taxon>
        <taxon>Betaproteobacteria</taxon>
        <taxon>Burkholderiales</taxon>
        <taxon>Burkholderiaceae</taxon>
        <taxon>Chitinasiproducens</taxon>
    </lineage>
</organism>
<dbReference type="EMBL" id="FNLO01000004">
    <property type="protein sequence ID" value="SDV47975.1"/>
    <property type="molecule type" value="Genomic_DNA"/>
</dbReference>
<keyword evidence="3" id="KW-1133">Transmembrane helix</keyword>
<dbReference type="RefSeq" id="WP_091906804.1">
    <property type="nucleotide sequence ID" value="NZ_FNLO01000004.1"/>
</dbReference>
<feature type="region of interest" description="Disordered" evidence="2">
    <location>
        <begin position="360"/>
        <end position="380"/>
    </location>
</feature>
<dbReference type="GO" id="GO:0008168">
    <property type="term" value="F:methyltransferase activity"/>
    <property type="evidence" value="ECO:0007669"/>
    <property type="project" value="UniProtKB-KW"/>
</dbReference>
<dbReference type="PANTHER" id="PTHR38043">
    <property type="entry name" value="PROTEIN HEMX"/>
    <property type="match status" value="1"/>
</dbReference>
<evidence type="ECO:0000313" key="4">
    <source>
        <dbReference type="EMBL" id="SDV47975.1"/>
    </source>
</evidence>
<dbReference type="OrthoDB" id="9787650at2"/>
<feature type="transmembrane region" description="Helical" evidence="3">
    <location>
        <begin position="31"/>
        <end position="54"/>
    </location>
</feature>
<feature type="region of interest" description="Disordered" evidence="2">
    <location>
        <begin position="1"/>
        <end position="23"/>
    </location>
</feature>
<feature type="compositionally biased region" description="Pro residues" evidence="2">
    <location>
        <begin position="1"/>
        <end position="12"/>
    </location>
</feature>
<keyword evidence="4" id="KW-0808">Transferase</keyword>
<sequence>MTDPNPIPPNAAPPGGRSQAGSAYRTAPRRAGWFAVLLLLLLIAALAAGGYWVYQRQLGLEARLASVDTQLQAARSATEGAGRRADAATQVTRDSEARLAALSTRLDEAQRRDDALESRYQELNRNRDDWMFSEIEQTLGTASQQLQLSGDTEAALRALRSADARLNGVDSPRALDVRRAIAADLERLANTPRVDTARRAQQLDQALAAIDRLPLAGETPAARAAAAPVAASATTATATSTTPAAGWTERWRHFWQHAGTSLRDSLVGLVQVRRLDRDAGARDGDPMLVSPAQDTALRENLKLRLLSARLSLLARDGATMRGDLHAADDALARYFEPNAPEVTQLRALLADLGREPAQLAPPSLDGSLNALHQANTGSGG</sequence>
<dbReference type="AlphaFoldDB" id="A0A1H2PMU3"/>
<keyword evidence="1" id="KW-0175">Coiled coil</keyword>
<protein>
    <submittedName>
        <fullName evidence="4">Uroporphyrinogen III methyltransferase / synthase</fullName>
    </submittedName>
</protein>
<dbReference type="GO" id="GO:0032259">
    <property type="term" value="P:methylation"/>
    <property type="evidence" value="ECO:0007669"/>
    <property type="project" value="UniProtKB-KW"/>
</dbReference>
<keyword evidence="3" id="KW-0472">Membrane</keyword>
<dbReference type="InterPro" id="IPR007470">
    <property type="entry name" value="HemX"/>
</dbReference>
<keyword evidence="3" id="KW-0812">Transmembrane</keyword>
<feature type="coiled-coil region" evidence="1">
    <location>
        <begin position="92"/>
        <end position="126"/>
    </location>
</feature>
<keyword evidence="5" id="KW-1185">Reference proteome</keyword>
<proteinExistence type="predicted"/>
<evidence type="ECO:0000256" key="1">
    <source>
        <dbReference type="SAM" id="Coils"/>
    </source>
</evidence>
<name>A0A1H2PMU3_9BURK</name>
<dbReference type="STRING" id="1770053.SAMN05216551_10445"/>
<reference evidence="5" key="1">
    <citation type="submission" date="2016-09" db="EMBL/GenBank/DDBJ databases">
        <authorList>
            <person name="Varghese N."/>
            <person name="Submissions S."/>
        </authorList>
    </citation>
    <scope>NUCLEOTIDE SEQUENCE [LARGE SCALE GENOMIC DNA]</scope>
    <source>
        <strain evidence="5">JS23</strain>
    </source>
</reference>
<dbReference type="Pfam" id="PF04375">
    <property type="entry name" value="HemX"/>
    <property type="match status" value="1"/>
</dbReference>
<dbReference type="PANTHER" id="PTHR38043:SF1">
    <property type="entry name" value="PROTEIN HEMX"/>
    <property type="match status" value="1"/>
</dbReference>
<evidence type="ECO:0000256" key="2">
    <source>
        <dbReference type="SAM" id="MobiDB-lite"/>
    </source>
</evidence>